<feature type="domain" description="Peptidase S9 prolyl oligopeptidase catalytic" evidence="3">
    <location>
        <begin position="431"/>
        <end position="650"/>
    </location>
</feature>
<proteinExistence type="predicted"/>
<organism evidence="4 5">
    <name type="scientific">Massilia agri</name>
    <dbReference type="NCBI Taxonomy" id="1886785"/>
    <lineage>
        <taxon>Bacteria</taxon>
        <taxon>Pseudomonadati</taxon>
        <taxon>Pseudomonadota</taxon>
        <taxon>Betaproteobacteria</taxon>
        <taxon>Burkholderiales</taxon>
        <taxon>Oxalobacteraceae</taxon>
        <taxon>Telluria group</taxon>
        <taxon>Massilia</taxon>
    </lineage>
</organism>
<sequence length="680" mass="72309">MRVLHRAALALLLLVPSVAGLAAPGGQLAAELARNAALPRAPLLPLEAFNREGEIREVRLAPDGAYLAYIVESRGIAYLYAQPVANGPARRLLGLETGARIHWAGDGSLLFVEQKDGLSAVAPKDGASARLAVFDQTPGSARSQGFSGVDPSRPRHAIVREDDPARGKSRLMRIGPDGAPEVLYDGPGMVTGHAMGADGRLAVIRRLDARFRQLILRRDGAAWVEVTRCQPFRECGLVGLSPDGKRLFLRTAHQDDRDALVEVTLASGARRTVLQDPLATADLAGVLLSSKERQPMAAAWLLPQPRMAGIDAAGKRLAQDVARRFPEGGVLPESCAPRTCLLAERSARLEQARYWLYDAQARSFHAVLAAVDTGGKPLPERQLAHKIALRFPASDGAMVHGYLSLPPGLPARTLPLVTAVHGGPWSHANASFEPTVQLLVNRGYAVFQPNFRGSTGYGQRYMLAPGSDYGNGRVQADIVDGVRWLLAQGVGDPQRLAIMGGSFGGYSTLLALSHTPGMFRAGIATQPPTDLARALRQAAAVGAKPGEAPFSQVLRELGIDAGDAAQLGPIARAAPALHTANVKVPLLVVAGGRDEKVEVEAVVDYVARLQGLGKPVSLLVDPDEGHNTRNPVVRRAVQHLVLQMLHRHLGGAPAGAPDAEVARYLERTMRADGALPRKGG</sequence>
<evidence type="ECO:0000313" key="5">
    <source>
        <dbReference type="Proteomes" id="UP001206572"/>
    </source>
</evidence>
<dbReference type="EMBL" id="JANUHA010000001">
    <property type="protein sequence ID" value="MCS0595270.1"/>
    <property type="molecule type" value="Genomic_DNA"/>
</dbReference>
<dbReference type="Proteomes" id="UP001206572">
    <property type="component" value="Unassembled WGS sequence"/>
</dbReference>
<dbReference type="InterPro" id="IPR029058">
    <property type="entry name" value="AB_hydrolase_fold"/>
</dbReference>
<accession>A0ABT2AGG6</accession>
<dbReference type="Gene3D" id="2.120.10.30">
    <property type="entry name" value="TolB, C-terminal domain"/>
    <property type="match status" value="1"/>
</dbReference>
<feature type="chain" id="PRO_5045642009" evidence="2">
    <location>
        <begin position="23"/>
        <end position="680"/>
    </location>
</feature>
<dbReference type="SUPFAM" id="SSF82171">
    <property type="entry name" value="DPP6 N-terminal domain-like"/>
    <property type="match status" value="1"/>
</dbReference>
<dbReference type="Gene3D" id="3.40.50.1820">
    <property type="entry name" value="alpha/beta hydrolase"/>
    <property type="match status" value="1"/>
</dbReference>
<evidence type="ECO:0000313" key="4">
    <source>
        <dbReference type="EMBL" id="MCS0595270.1"/>
    </source>
</evidence>
<dbReference type="InterPro" id="IPR001375">
    <property type="entry name" value="Peptidase_S9_cat"/>
</dbReference>
<keyword evidence="2" id="KW-0732">Signal</keyword>
<keyword evidence="5" id="KW-1185">Reference proteome</keyword>
<dbReference type="InterPro" id="IPR011042">
    <property type="entry name" value="6-blade_b-propeller_TolB-like"/>
</dbReference>
<name>A0ABT2AGG6_9BURK</name>
<evidence type="ECO:0000259" key="3">
    <source>
        <dbReference type="Pfam" id="PF00326"/>
    </source>
</evidence>
<reference evidence="4 5" key="1">
    <citation type="submission" date="2022-08" db="EMBL/GenBank/DDBJ databases">
        <title>Reclassification of Massilia species as members of the genera Telluria, Duganella, Pseudoduganella, Mokoshia gen. nov. and Zemynaea gen. nov. using orthogonal and non-orthogonal genome-based approaches.</title>
        <authorList>
            <person name="Bowman J.P."/>
        </authorList>
    </citation>
    <scope>NUCLEOTIDE SEQUENCE [LARGE SCALE GENOMIC DNA]</scope>
    <source>
        <strain evidence="4 5">JCM 31661</strain>
    </source>
</reference>
<dbReference type="PANTHER" id="PTHR42776:SF27">
    <property type="entry name" value="DIPEPTIDYL PEPTIDASE FAMILY MEMBER 6"/>
    <property type="match status" value="1"/>
</dbReference>
<feature type="signal peptide" evidence="2">
    <location>
        <begin position="1"/>
        <end position="22"/>
    </location>
</feature>
<comment type="caution">
    <text evidence="4">The sequence shown here is derived from an EMBL/GenBank/DDBJ whole genome shotgun (WGS) entry which is preliminary data.</text>
</comment>
<dbReference type="RefSeq" id="WP_258826340.1">
    <property type="nucleotide sequence ID" value="NZ_JANUHA010000001.1"/>
</dbReference>
<dbReference type="SUPFAM" id="SSF53474">
    <property type="entry name" value="alpha/beta-Hydrolases"/>
    <property type="match status" value="1"/>
</dbReference>
<evidence type="ECO:0000256" key="1">
    <source>
        <dbReference type="ARBA" id="ARBA00022801"/>
    </source>
</evidence>
<keyword evidence="1" id="KW-0378">Hydrolase</keyword>
<dbReference type="Pfam" id="PF00326">
    <property type="entry name" value="Peptidase_S9"/>
    <property type="match status" value="1"/>
</dbReference>
<evidence type="ECO:0000256" key="2">
    <source>
        <dbReference type="SAM" id="SignalP"/>
    </source>
</evidence>
<dbReference type="PANTHER" id="PTHR42776">
    <property type="entry name" value="SERINE PEPTIDASE S9 FAMILY MEMBER"/>
    <property type="match status" value="1"/>
</dbReference>
<protein>
    <submittedName>
        <fullName evidence="4">Prolyl oligopeptidase family serine peptidase</fullName>
    </submittedName>
</protein>
<gene>
    <name evidence="4" type="ORF">NX780_02815</name>
</gene>